<keyword evidence="2" id="KW-0812">Transmembrane</keyword>
<evidence type="ECO:0000313" key="4">
    <source>
        <dbReference type="Proteomes" id="UP000694501"/>
    </source>
</evidence>
<accession>A0A949JHK7</accession>
<dbReference type="RefSeq" id="WP_211038668.1">
    <property type="nucleotide sequence ID" value="NZ_JAELVF020000001.1"/>
</dbReference>
<evidence type="ECO:0000256" key="2">
    <source>
        <dbReference type="SAM" id="Phobius"/>
    </source>
</evidence>
<proteinExistence type="predicted"/>
<feature type="region of interest" description="Disordered" evidence="1">
    <location>
        <begin position="61"/>
        <end position="149"/>
    </location>
</feature>
<name>A0A949JHK7_9ACTN</name>
<protein>
    <submittedName>
        <fullName evidence="3">Uncharacterized protein</fullName>
    </submittedName>
</protein>
<comment type="caution">
    <text evidence="3">The sequence shown here is derived from an EMBL/GenBank/DDBJ whole genome shotgun (WGS) entry which is preliminary data.</text>
</comment>
<reference evidence="3" key="1">
    <citation type="submission" date="2021-06" db="EMBL/GenBank/DDBJ databases">
        <title>Sequencing of actinobacteria type strains.</title>
        <authorList>
            <person name="Nguyen G.-S."/>
            <person name="Wentzel A."/>
        </authorList>
    </citation>
    <scope>NUCLEOTIDE SEQUENCE</scope>
    <source>
        <strain evidence="3">P38-E01</strain>
    </source>
</reference>
<evidence type="ECO:0000256" key="1">
    <source>
        <dbReference type="SAM" id="MobiDB-lite"/>
    </source>
</evidence>
<feature type="transmembrane region" description="Helical" evidence="2">
    <location>
        <begin position="33"/>
        <end position="53"/>
    </location>
</feature>
<feature type="compositionally biased region" description="Low complexity" evidence="1">
    <location>
        <begin position="84"/>
        <end position="95"/>
    </location>
</feature>
<keyword evidence="4" id="KW-1185">Reference proteome</keyword>
<dbReference type="Proteomes" id="UP000694501">
    <property type="component" value="Unassembled WGS sequence"/>
</dbReference>
<keyword evidence="2" id="KW-1133">Transmembrane helix</keyword>
<feature type="compositionally biased region" description="Basic and acidic residues" evidence="1">
    <location>
        <begin position="97"/>
        <end position="107"/>
    </location>
</feature>
<evidence type="ECO:0000313" key="3">
    <source>
        <dbReference type="EMBL" id="MBU7598724.1"/>
    </source>
</evidence>
<dbReference type="AlphaFoldDB" id="A0A949JHK7"/>
<feature type="transmembrane region" description="Helical" evidence="2">
    <location>
        <begin position="6"/>
        <end position="26"/>
    </location>
</feature>
<dbReference type="EMBL" id="JAELVF020000001">
    <property type="protein sequence ID" value="MBU7598724.1"/>
    <property type="molecule type" value="Genomic_DNA"/>
</dbReference>
<organism evidence="3 4">
    <name type="scientific">Streptomyces tardus</name>
    <dbReference type="NCBI Taxonomy" id="2780544"/>
    <lineage>
        <taxon>Bacteria</taxon>
        <taxon>Bacillati</taxon>
        <taxon>Actinomycetota</taxon>
        <taxon>Actinomycetes</taxon>
        <taxon>Kitasatosporales</taxon>
        <taxon>Streptomycetaceae</taxon>
        <taxon>Streptomyces</taxon>
    </lineage>
</organism>
<keyword evidence="2" id="KW-0472">Membrane</keyword>
<sequence length="149" mass="15196">MPRPSLAQTIYGSATVTVTAFVLLLLTQTGSSAVAVLIATIALLLGVLVALVLSTSVNSARREEVTTQALKQTEETASADRPSVEVPAVAVPAVEKNATDVESKLDARTTATDSAGTAGPISVPARSGSGSGSAESRTEQRVPQASLRH</sequence>
<gene>
    <name evidence="3" type="ORF">JGS22_014150</name>
</gene>